<keyword evidence="5" id="KW-1185">Reference proteome</keyword>
<feature type="domain" description="Cathepsin propeptide inhibitor" evidence="3">
    <location>
        <begin position="45"/>
        <end position="100"/>
    </location>
</feature>
<comment type="caution">
    <text evidence="4">The sequence shown here is derived from an EMBL/GenBank/DDBJ whole genome shotgun (WGS) entry which is preliminary data.</text>
</comment>
<keyword evidence="2" id="KW-0732">Signal</keyword>
<evidence type="ECO:0000259" key="3">
    <source>
        <dbReference type="SMART" id="SM00848"/>
    </source>
</evidence>
<gene>
    <name evidence="4" type="ORF">PVAP13_5KG562200</name>
</gene>
<protein>
    <recommendedName>
        <fullName evidence="3">Cathepsin propeptide inhibitor domain-containing protein</fullName>
    </recommendedName>
</protein>
<dbReference type="InterPro" id="IPR013201">
    <property type="entry name" value="Prot_inhib_I29"/>
</dbReference>
<sequence>MGRGSMAALAAAAAAAAAALLVSLPMLLLLPPAADTYEQESRRMFVEWKAKHRKTYSYAGEEECRYALFKDSRRRIARARAAGVTSVGLNGLSARADEEIQRGYRVRTGEGSYEQETRRMFVGWNRGSPNTERPTVTSVRRSASTSCSRATDASSSGSTPPPQAKTCTASTNLATSPTKRSANAATRRQKTES</sequence>
<feature type="compositionally biased region" description="Low complexity" evidence="1">
    <location>
        <begin position="135"/>
        <end position="158"/>
    </location>
</feature>
<accession>A0A8T0SV12</accession>
<feature type="compositionally biased region" description="Polar residues" evidence="1">
    <location>
        <begin position="165"/>
        <end position="186"/>
    </location>
</feature>
<dbReference type="SUPFAM" id="SSF54001">
    <property type="entry name" value="Cysteine proteinases"/>
    <property type="match status" value="1"/>
</dbReference>
<name>A0A8T0SV12_PANVG</name>
<evidence type="ECO:0000313" key="5">
    <source>
        <dbReference type="Proteomes" id="UP000823388"/>
    </source>
</evidence>
<organism evidence="4 5">
    <name type="scientific">Panicum virgatum</name>
    <name type="common">Blackwell switchgrass</name>
    <dbReference type="NCBI Taxonomy" id="38727"/>
    <lineage>
        <taxon>Eukaryota</taxon>
        <taxon>Viridiplantae</taxon>
        <taxon>Streptophyta</taxon>
        <taxon>Embryophyta</taxon>
        <taxon>Tracheophyta</taxon>
        <taxon>Spermatophyta</taxon>
        <taxon>Magnoliopsida</taxon>
        <taxon>Liliopsida</taxon>
        <taxon>Poales</taxon>
        <taxon>Poaceae</taxon>
        <taxon>PACMAD clade</taxon>
        <taxon>Panicoideae</taxon>
        <taxon>Panicodae</taxon>
        <taxon>Paniceae</taxon>
        <taxon>Panicinae</taxon>
        <taxon>Panicum</taxon>
        <taxon>Panicum sect. Hiantes</taxon>
    </lineage>
</organism>
<evidence type="ECO:0000313" key="4">
    <source>
        <dbReference type="EMBL" id="KAG2600984.1"/>
    </source>
</evidence>
<feature type="region of interest" description="Disordered" evidence="1">
    <location>
        <begin position="125"/>
        <end position="193"/>
    </location>
</feature>
<dbReference type="AlphaFoldDB" id="A0A8T0SV12"/>
<feature type="chain" id="PRO_5035810834" description="Cathepsin propeptide inhibitor domain-containing protein" evidence="2">
    <location>
        <begin position="37"/>
        <end position="193"/>
    </location>
</feature>
<dbReference type="Gene3D" id="1.10.287.2250">
    <property type="match status" value="1"/>
</dbReference>
<dbReference type="EMBL" id="CM029045">
    <property type="protein sequence ID" value="KAG2600984.1"/>
    <property type="molecule type" value="Genomic_DNA"/>
</dbReference>
<feature type="signal peptide" evidence="2">
    <location>
        <begin position="1"/>
        <end position="36"/>
    </location>
</feature>
<evidence type="ECO:0000256" key="2">
    <source>
        <dbReference type="SAM" id="SignalP"/>
    </source>
</evidence>
<dbReference type="Pfam" id="PF08246">
    <property type="entry name" value="Inhibitor_I29"/>
    <property type="match status" value="1"/>
</dbReference>
<proteinExistence type="predicted"/>
<dbReference type="SMART" id="SM00848">
    <property type="entry name" value="Inhibitor_I29"/>
    <property type="match status" value="1"/>
</dbReference>
<dbReference type="Proteomes" id="UP000823388">
    <property type="component" value="Chromosome 5K"/>
</dbReference>
<dbReference type="InterPro" id="IPR038765">
    <property type="entry name" value="Papain-like_cys_pep_sf"/>
</dbReference>
<reference evidence="4" key="1">
    <citation type="submission" date="2020-05" db="EMBL/GenBank/DDBJ databases">
        <title>WGS assembly of Panicum virgatum.</title>
        <authorList>
            <person name="Lovell J.T."/>
            <person name="Jenkins J."/>
            <person name="Shu S."/>
            <person name="Juenger T.E."/>
            <person name="Schmutz J."/>
        </authorList>
    </citation>
    <scope>NUCLEOTIDE SEQUENCE</scope>
    <source>
        <strain evidence="4">AP13</strain>
    </source>
</reference>
<evidence type="ECO:0000256" key="1">
    <source>
        <dbReference type="SAM" id="MobiDB-lite"/>
    </source>
</evidence>